<feature type="domain" description="DEAD-box RNA helicase Q" evidence="4">
    <location>
        <begin position="206"/>
        <end position="241"/>
    </location>
</feature>
<evidence type="ECO:0000256" key="1">
    <source>
        <dbReference type="ARBA" id="ARBA00022741"/>
    </source>
</evidence>
<feature type="short sequence motif" description="Q motif" evidence="3">
    <location>
        <begin position="206"/>
        <end position="241"/>
    </location>
</feature>
<evidence type="ECO:0000256" key="2">
    <source>
        <dbReference type="ARBA" id="ARBA00022840"/>
    </source>
</evidence>
<evidence type="ECO:0000259" key="4">
    <source>
        <dbReference type="PROSITE" id="PS51195"/>
    </source>
</evidence>
<name>A0ABU6R998_9FABA</name>
<evidence type="ECO:0000256" key="3">
    <source>
        <dbReference type="PROSITE-ProRule" id="PRU00552"/>
    </source>
</evidence>
<accession>A0ABU6R998</accession>
<comment type="caution">
    <text evidence="5">The sequence shown here is derived from an EMBL/GenBank/DDBJ whole genome shotgun (WGS) entry which is preliminary data.</text>
</comment>
<dbReference type="EMBL" id="JASCZI010030281">
    <property type="protein sequence ID" value="MED6120552.1"/>
    <property type="molecule type" value="Genomic_DNA"/>
</dbReference>
<keyword evidence="6" id="KW-1185">Reference proteome</keyword>
<keyword evidence="2" id="KW-0067">ATP-binding</keyword>
<keyword evidence="1" id="KW-0547">Nucleotide-binding</keyword>
<protein>
    <recommendedName>
        <fullName evidence="4">DEAD-box RNA helicase Q domain-containing protein</fullName>
    </recommendedName>
</protein>
<proteinExistence type="predicted"/>
<dbReference type="InterPro" id="IPR014014">
    <property type="entry name" value="RNA_helicase_DEAD_Q_motif"/>
</dbReference>
<gene>
    <name evidence="5" type="ORF">PIB30_021873</name>
</gene>
<dbReference type="Proteomes" id="UP001341840">
    <property type="component" value="Unassembled WGS sequence"/>
</dbReference>
<reference evidence="5 6" key="1">
    <citation type="journal article" date="2023" name="Plants (Basel)">
        <title>Bridging the Gap: Combining Genomics and Transcriptomics Approaches to Understand Stylosanthes scabra, an Orphan Legume from the Brazilian Caatinga.</title>
        <authorList>
            <person name="Ferreira-Neto J.R.C."/>
            <person name="da Silva M.D."/>
            <person name="Binneck E."/>
            <person name="de Melo N.F."/>
            <person name="da Silva R.H."/>
            <person name="de Melo A.L.T.M."/>
            <person name="Pandolfi V."/>
            <person name="Bustamante F.O."/>
            <person name="Brasileiro-Vidal A.C."/>
            <person name="Benko-Iseppon A.M."/>
        </authorList>
    </citation>
    <scope>NUCLEOTIDE SEQUENCE [LARGE SCALE GENOMIC DNA]</scope>
    <source>
        <tissue evidence="5">Leaves</tissue>
    </source>
</reference>
<sequence>MVIDKHYKKRARYRRNLGRTLQGEFGAKLPVDFGQNLGQGKLIGGFYNPKQNPPVTLNNRGNAVLFLTPPFRTLTQLSLFSLTTTTSVQVTTAVAHSPIGNRQGQCFEHRKHPDLAAVQPPSLRSHRLLGRLLIVQTSQFGFQNPKPLLLVSSLPWVRHFTVSPLLAVSSLYLNFFPFTSIIAGGPWFTLRANGEEFFTSYDEVYDSFDAMGLQENLLRGISAYVMYYVDYRFEKPSAIQQRGIMPFIKGLDVIQQAQFETKKIATFCSGVLQHSD</sequence>
<evidence type="ECO:0000313" key="5">
    <source>
        <dbReference type="EMBL" id="MED6120552.1"/>
    </source>
</evidence>
<organism evidence="5 6">
    <name type="scientific">Stylosanthes scabra</name>
    <dbReference type="NCBI Taxonomy" id="79078"/>
    <lineage>
        <taxon>Eukaryota</taxon>
        <taxon>Viridiplantae</taxon>
        <taxon>Streptophyta</taxon>
        <taxon>Embryophyta</taxon>
        <taxon>Tracheophyta</taxon>
        <taxon>Spermatophyta</taxon>
        <taxon>Magnoliopsida</taxon>
        <taxon>eudicotyledons</taxon>
        <taxon>Gunneridae</taxon>
        <taxon>Pentapetalae</taxon>
        <taxon>rosids</taxon>
        <taxon>fabids</taxon>
        <taxon>Fabales</taxon>
        <taxon>Fabaceae</taxon>
        <taxon>Papilionoideae</taxon>
        <taxon>50 kb inversion clade</taxon>
        <taxon>dalbergioids sensu lato</taxon>
        <taxon>Dalbergieae</taxon>
        <taxon>Pterocarpus clade</taxon>
        <taxon>Stylosanthes</taxon>
    </lineage>
</organism>
<evidence type="ECO:0000313" key="6">
    <source>
        <dbReference type="Proteomes" id="UP001341840"/>
    </source>
</evidence>
<dbReference type="PROSITE" id="PS51195">
    <property type="entry name" value="Q_MOTIF"/>
    <property type="match status" value="1"/>
</dbReference>